<accession>A0A1M6E3L3</accession>
<comment type="cofactor">
    <cofactor evidence="4">
        <name>Zn(2+)</name>
        <dbReference type="ChEBI" id="CHEBI:29105"/>
    </cofactor>
</comment>
<dbReference type="GO" id="GO:0008270">
    <property type="term" value="F:zinc ion binding"/>
    <property type="evidence" value="ECO:0007669"/>
    <property type="project" value="InterPro"/>
</dbReference>
<evidence type="ECO:0000313" key="7">
    <source>
        <dbReference type="Proteomes" id="UP000324781"/>
    </source>
</evidence>
<evidence type="ECO:0000256" key="3">
    <source>
        <dbReference type="ARBA" id="ARBA00023002"/>
    </source>
</evidence>
<dbReference type="CDD" id="cd08234">
    <property type="entry name" value="threonine_DH_like"/>
    <property type="match status" value="1"/>
</dbReference>
<dbReference type="Pfam" id="PF08240">
    <property type="entry name" value="ADH_N"/>
    <property type="match status" value="1"/>
</dbReference>
<dbReference type="PANTHER" id="PTHR43401">
    <property type="entry name" value="L-THREONINE 3-DEHYDROGENASE"/>
    <property type="match status" value="1"/>
</dbReference>
<name>A0A1M6E3L3_9FIRM</name>
<dbReference type="SMART" id="SM00829">
    <property type="entry name" value="PKS_ER"/>
    <property type="match status" value="1"/>
</dbReference>
<keyword evidence="1 4" id="KW-0479">Metal-binding</keyword>
<dbReference type="Gene3D" id="3.90.180.10">
    <property type="entry name" value="Medium-chain alcohol dehydrogenases, catalytic domain"/>
    <property type="match status" value="1"/>
</dbReference>
<organism evidence="6 7">
    <name type="scientific">Thermoclostridium caenicola</name>
    <dbReference type="NCBI Taxonomy" id="659425"/>
    <lineage>
        <taxon>Bacteria</taxon>
        <taxon>Bacillati</taxon>
        <taxon>Bacillota</taxon>
        <taxon>Clostridia</taxon>
        <taxon>Eubacteriales</taxon>
        <taxon>Oscillospiraceae</taxon>
        <taxon>Thermoclostridium</taxon>
    </lineage>
</organism>
<gene>
    <name evidence="6" type="ORF">SAMN05444373_101027</name>
</gene>
<dbReference type="InterPro" id="IPR013149">
    <property type="entry name" value="ADH-like_C"/>
</dbReference>
<dbReference type="OrthoDB" id="9777057at2"/>
<keyword evidence="2 4" id="KW-0862">Zinc</keyword>
<feature type="domain" description="Enoyl reductase (ER)" evidence="5">
    <location>
        <begin position="3"/>
        <end position="338"/>
    </location>
</feature>
<evidence type="ECO:0000256" key="4">
    <source>
        <dbReference type="RuleBase" id="RU361277"/>
    </source>
</evidence>
<dbReference type="InterPro" id="IPR002328">
    <property type="entry name" value="ADH_Zn_CS"/>
</dbReference>
<sequence>MKGTYFLGNKRFETREIPSRDLAPDEVLVRVAACGVCGTDVHIYHGSKGSAEVTPPVILGHEFSGVVEKVGSAVDKVAVGDHVSVDPNIYCGRCHFCGIGKKQMCTNLFAVGVNRDGGFAEYCYVPQSQCYKLDKSVPLENGAMAEPLACCLHGIDRLNMRQGDTVCVVGGGPIGLMMVQLAKLSGASRVVLSEPVQHRREIGLSVGADYVVDPVNESLPQRLQELLGTQGTDVVIECVGNVIATGQAIEAAKHGGTVLLFSVPKVGSVYPLSLDDVFHKELTIMGSKINPDTHERAVQLINSGRIQLKPLITHRYPIDQLEEAILMQMSDESIKVIVGG</sequence>
<dbReference type="PANTHER" id="PTHR43401:SF2">
    <property type="entry name" value="L-THREONINE 3-DEHYDROGENASE"/>
    <property type="match status" value="1"/>
</dbReference>
<keyword evidence="3" id="KW-0560">Oxidoreductase</keyword>
<dbReference type="Proteomes" id="UP000324781">
    <property type="component" value="Unassembled WGS sequence"/>
</dbReference>
<dbReference type="InterPro" id="IPR013154">
    <property type="entry name" value="ADH-like_N"/>
</dbReference>
<dbReference type="RefSeq" id="WP_149678188.1">
    <property type="nucleotide sequence ID" value="NZ_FQZP01000010.1"/>
</dbReference>
<dbReference type="EMBL" id="FQZP01000010">
    <property type="protein sequence ID" value="SHI79979.1"/>
    <property type="molecule type" value="Genomic_DNA"/>
</dbReference>
<dbReference type="SUPFAM" id="SSF50129">
    <property type="entry name" value="GroES-like"/>
    <property type="match status" value="1"/>
</dbReference>
<comment type="similarity">
    <text evidence="4">Belongs to the zinc-containing alcohol dehydrogenase family.</text>
</comment>
<evidence type="ECO:0000313" key="6">
    <source>
        <dbReference type="EMBL" id="SHI79979.1"/>
    </source>
</evidence>
<dbReference type="InterPro" id="IPR020843">
    <property type="entry name" value="ER"/>
</dbReference>
<dbReference type="Gene3D" id="3.40.50.720">
    <property type="entry name" value="NAD(P)-binding Rossmann-like Domain"/>
    <property type="match status" value="1"/>
</dbReference>
<dbReference type="Pfam" id="PF00107">
    <property type="entry name" value="ADH_zinc_N"/>
    <property type="match status" value="1"/>
</dbReference>
<keyword evidence="7" id="KW-1185">Reference proteome</keyword>
<dbReference type="GO" id="GO:0016491">
    <property type="term" value="F:oxidoreductase activity"/>
    <property type="evidence" value="ECO:0007669"/>
    <property type="project" value="UniProtKB-KW"/>
</dbReference>
<evidence type="ECO:0000259" key="5">
    <source>
        <dbReference type="SMART" id="SM00829"/>
    </source>
</evidence>
<dbReference type="InterPro" id="IPR036291">
    <property type="entry name" value="NAD(P)-bd_dom_sf"/>
</dbReference>
<evidence type="ECO:0000256" key="1">
    <source>
        <dbReference type="ARBA" id="ARBA00022723"/>
    </source>
</evidence>
<proteinExistence type="inferred from homology"/>
<reference evidence="6 7" key="1">
    <citation type="submission" date="2016-11" db="EMBL/GenBank/DDBJ databases">
        <authorList>
            <person name="Varghese N."/>
            <person name="Submissions S."/>
        </authorList>
    </citation>
    <scope>NUCLEOTIDE SEQUENCE [LARGE SCALE GENOMIC DNA]</scope>
    <source>
        <strain evidence="6 7">DSM 19027</strain>
    </source>
</reference>
<dbReference type="SUPFAM" id="SSF51735">
    <property type="entry name" value="NAD(P)-binding Rossmann-fold domains"/>
    <property type="match status" value="1"/>
</dbReference>
<dbReference type="AlphaFoldDB" id="A0A1M6E3L3"/>
<dbReference type="InterPro" id="IPR011032">
    <property type="entry name" value="GroES-like_sf"/>
</dbReference>
<dbReference type="PROSITE" id="PS00059">
    <property type="entry name" value="ADH_ZINC"/>
    <property type="match status" value="1"/>
</dbReference>
<protein>
    <submittedName>
        <fullName evidence="6">2-desacetyl-2-hydroxyethyl bacteriochlorophyllide A dehydrogenase</fullName>
    </submittedName>
</protein>
<evidence type="ECO:0000256" key="2">
    <source>
        <dbReference type="ARBA" id="ARBA00022833"/>
    </source>
</evidence>
<dbReference type="InterPro" id="IPR050129">
    <property type="entry name" value="Zn_alcohol_dh"/>
</dbReference>